<dbReference type="SFLD" id="SFLDG01151">
    <property type="entry name" value="Main.2:_Nu-like"/>
    <property type="match status" value="1"/>
</dbReference>
<dbReference type="CDD" id="cd03048">
    <property type="entry name" value="GST_N_Ure2p_like"/>
    <property type="match status" value="1"/>
</dbReference>
<organism evidence="4 5">
    <name type="scientific">Exophiala spinifera</name>
    <dbReference type="NCBI Taxonomy" id="91928"/>
    <lineage>
        <taxon>Eukaryota</taxon>
        <taxon>Fungi</taxon>
        <taxon>Dikarya</taxon>
        <taxon>Ascomycota</taxon>
        <taxon>Pezizomycotina</taxon>
        <taxon>Eurotiomycetes</taxon>
        <taxon>Chaetothyriomycetidae</taxon>
        <taxon>Chaetothyriales</taxon>
        <taxon>Herpotrichiellaceae</taxon>
        <taxon>Exophiala</taxon>
    </lineage>
</organism>
<evidence type="ECO:0000313" key="4">
    <source>
        <dbReference type="EMBL" id="KIW13826.1"/>
    </source>
</evidence>
<dbReference type="InterPro" id="IPR004046">
    <property type="entry name" value="GST_C"/>
</dbReference>
<name>A0A0D1YFH3_9EURO</name>
<dbReference type="Gene3D" id="1.20.1050.10">
    <property type="match status" value="1"/>
</dbReference>
<dbReference type="Proteomes" id="UP000053328">
    <property type="component" value="Unassembled WGS sequence"/>
</dbReference>
<evidence type="ECO:0008006" key="6">
    <source>
        <dbReference type="Google" id="ProtNLM"/>
    </source>
</evidence>
<proteinExistence type="inferred from homology"/>
<dbReference type="PROSITE" id="PS50405">
    <property type="entry name" value="GST_CTER"/>
    <property type="match status" value="1"/>
</dbReference>
<dbReference type="AlphaFoldDB" id="A0A0D1YFH3"/>
<reference evidence="4 5" key="1">
    <citation type="submission" date="2015-01" db="EMBL/GenBank/DDBJ databases">
        <title>The Genome Sequence of Exophiala spinifera CBS89968.</title>
        <authorList>
            <consortium name="The Broad Institute Genomics Platform"/>
            <person name="Cuomo C."/>
            <person name="de Hoog S."/>
            <person name="Gorbushina A."/>
            <person name="Stielow B."/>
            <person name="Teixiera M."/>
            <person name="Abouelleil A."/>
            <person name="Chapman S.B."/>
            <person name="Priest M."/>
            <person name="Young S.K."/>
            <person name="Wortman J."/>
            <person name="Nusbaum C."/>
            <person name="Birren B."/>
        </authorList>
    </citation>
    <scope>NUCLEOTIDE SEQUENCE [LARGE SCALE GENOMIC DNA]</scope>
    <source>
        <strain evidence="4 5">CBS 89968</strain>
    </source>
</reference>
<dbReference type="EMBL" id="KN847496">
    <property type="protein sequence ID" value="KIW13826.1"/>
    <property type="molecule type" value="Genomic_DNA"/>
</dbReference>
<evidence type="ECO:0000256" key="1">
    <source>
        <dbReference type="ARBA" id="ARBA00007409"/>
    </source>
</evidence>
<dbReference type="Gene3D" id="3.40.30.10">
    <property type="entry name" value="Glutaredoxin"/>
    <property type="match status" value="1"/>
</dbReference>
<gene>
    <name evidence="4" type="ORF">PV08_06606</name>
</gene>
<feature type="domain" description="GST C-terminal" evidence="3">
    <location>
        <begin position="94"/>
        <end position="232"/>
    </location>
</feature>
<dbReference type="OrthoDB" id="422574at2759"/>
<dbReference type="VEuPathDB" id="FungiDB:PV08_06606"/>
<keyword evidence="5" id="KW-1185">Reference proteome</keyword>
<dbReference type="SUPFAM" id="SSF52833">
    <property type="entry name" value="Thioredoxin-like"/>
    <property type="match status" value="1"/>
</dbReference>
<dbReference type="RefSeq" id="XP_016234042.1">
    <property type="nucleotide sequence ID" value="XM_016380940.1"/>
</dbReference>
<dbReference type="SFLD" id="SFLDG00358">
    <property type="entry name" value="Main_(cytGST)"/>
    <property type="match status" value="1"/>
</dbReference>
<dbReference type="InterPro" id="IPR004045">
    <property type="entry name" value="Glutathione_S-Trfase_N"/>
</dbReference>
<evidence type="ECO:0000259" key="3">
    <source>
        <dbReference type="PROSITE" id="PS50405"/>
    </source>
</evidence>
<dbReference type="InterPro" id="IPR040079">
    <property type="entry name" value="Glutathione_S-Trfase"/>
</dbReference>
<evidence type="ECO:0000259" key="2">
    <source>
        <dbReference type="PROSITE" id="PS50404"/>
    </source>
</evidence>
<accession>A0A0D1YFH3</accession>
<comment type="similarity">
    <text evidence="1">Belongs to the GST superfamily.</text>
</comment>
<dbReference type="Pfam" id="PF13417">
    <property type="entry name" value="GST_N_3"/>
    <property type="match status" value="1"/>
</dbReference>
<dbReference type="SFLD" id="SFLDS00019">
    <property type="entry name" value="Glutathione_Transferase_(cytos"/>
    <property type="match status" value="1"/>
</dbReference>
<dbReference type="PANTHER" id="PTHR44051:SF23">
    <property type="entry name" value="GLUTATHIONE S-TRANSFERASE-LIKE PROTEIN TPCF"/>
    <property type="match status" value="1"/>
</dbReference>
<dbReference type="Pfam" id="PF00043">
    <property type="entry name" value="GST_C"/>
    <property type="match status" value="1"/>
</dbReference>
<dbReference type="GeneID" id="27333689"/>
<dbReference type="PROSITE" id="PS50404">
    <property type="entry name" value="GST_NTER"/>
    <property type="match status" value="1"/>
</dbReference>
<sequence>MPSALKPITVWGKSGPNPPKVALTLEELGLPYEIVDIPLSDVKNPEYTAINPNGRLPSIKDPNNNDIIVWESGAIIEYLVEKYDPEHKLSFKPGTPDYYHAKQYLFFQVSGQGPYFGQYAWFKKFHSEKVPSAQQRYQNEIQRVSGVLEGVLKAEKEKQGGGDGPWLVGNKYSYADLAFLSWYVIMPLVTPKEDFDLAEFPIMHDWIKRMVAREPVKAGFSANGTPIEQVLK</sequence>
<dbReference type="InterPro" id="IPR036282">
    <property type="entry name" value="Glutathione-S-Trfase_C_sf"/>
</dbReference>
<dbReference type="PANTHER" id="PTHR44051">
    <property type="entry name" value="GLUTATHIONE S-TRANSFERASE-RELATED"/>
    <property type="match status" value="1"/>
</dbReference>
<dbReference type="STRING" id="91928.A0A0D1YFH3"/>
<dbReference type="SUPFAM" id="SSF47616">
    <property type="entry name" value="GST C-terminal domain-like"/>
    <property type="match status" value="1"/>
</dbReference>
<dbReference type="InterPro" id="IPR036249">
    <property type="entry name" value="Thioredoxin-like_sf"/>
</dbReference>
<protein>
    <recommendedName>
        <fullName evidence="6">Glutathione S-transferase</fullName>
    </recommendedName>
</protein>
<dbReference type="HOGENOM" id="CLU_011226_14_2_1"/>
<evidence type="ECO:0000313" key="5">
    <source>
        <dbReference type="Proteomes" id="UP000053328"/>
    </source>
</evidence>
<feature type="domain" description="GST N-terminal" evidence="2">
    <location>
        <begin position="5"/>
        <end position="87"/>
    </location>
</feature>
<dbReference type="InterPro" id="IPR010987">
    <property type="entry name" value="Glutathione-S-Trfase_C-like"/>
</dbReference>